<dbReference type="EMBL" id="CP092876">
    <property type="protein sequence ID" value="UYV76818.1"/>
    <property type="molecule type" value="Genomic_DNA"/>
</dbReference>
<feature type="region of interest" description="Disordered" evidence="1">
    <location>
        <begin position="118"/>
        <end position="359"/>
    </location>
</feature>
<evidence type="ECO:0000313" key="2">
    <source>
        <dbReference type="EMBL" id="UYV76818.1"/>
    </source>
</evidence>
<feature type="compositionally biased region" description="Basic and acidic residues" evidence="1">
    <location>
        <begin position="134"/>
        <end position="246"/>
    </location>
</feature>
<accession>A0ABY6L6N3</accession>
<name>A0ABY6L6N3_9ARAC</name>
<protein>
    <submittedName>
        <fullName evidence="2">Uncharacterized protein</fullName>
    </submittedName>
</protein>
<proteinExistence type="predicted"/>
<feature type="compositionally biased region" description="Polar residues" evidence="1">
    <location>
        <begin position="10"/>
        <end position="28"/>
    </location>
</feature>
<feature type="compositionally biased region" description="Basic and acidic residues" evidence="1">
    <location>
        <begin position="313"/>
        <end position="347"/>
    </location>
</feature>
<dbReference type="PANTHER" id="PTHR45823:SF1">
    <property type="entry name" value="T-SNARE COILED-COIL HOMOLOGY DOMAIN-CONTAINING PROTEIN"/>
    <property type="match status" value="1"/>
</dbReference>
<gene>
    <name evidence="2" type="ORF">LAZ67_14002097</name>
</gene>
<keyword evidence="3" id="KW-1185">Reference proteome</keyword>
<reference evidence="2 3" key="1">
    <citation type="submission" date="2022-01" db="EMBL/GenBank/DDBJ databases">
        <title>A chromosomal length assembly of Cordylochernes scorpioides.</title>
        <authorList>
            <person name="Zeh D."/>
            <person name="Zeh J."/>
        </authorList>
    </citation>
    <scope>NUCLEOTIDE SEQUENCE [LARGE SCALE GENOMIC DNA]</scope>
    <source>
        <strain evidence="2">IN4F17</strain>
        <tissue evidence="2">Whole Body</tissue>
    </source>
</reference>
<feature type="compositionally biased region" description="Basic and acidic residues" evidence="1">
    <location>
        <begin position="266"/>
        <end position="295"/>
    </location>
</feature>
<evidence type="ECO:0000313" key="3">
    <source>
        <dbReference type="Proteomes" id="UP001235939"/>
    </source>
</evidence>
<feature type="compositionally biased region" description="Basic and acidic residues" evidence="1">
    <location>
        <begin position="46"/>
        <end position="71"/>
    </location>
</feature>
<sequence length="607" mass="66835">MREQDRDAQAKTSQIPPGASSTSPNSDTDNQKVIKLQNTSTSLSKSPEESMKNKIEGVEKEDSVKTARATDVKPTLAKARMLKEACPAPSIIDIEYEGKKGAVSAIKEKELNAAVKCNKVKDSETAVDSYVGVREAEAKDKANEAEAKPDKVNSKDGDKGDQVKESEANPKDEGKKDSEGEPKGDGVRDSEYEPKGDGVKDSKDEPKGDGVRDFEDEPKGDGVNDAEARPTGDTESKIKNKGDLQKLKGNPGDWLSRWGQFGRNNANEKYEEANLNDKEDSEAKPKGDGVKDSETAIKGYESVNNSKAVAEGTESKVEEKLDAEQGTDSKVEEKLDVEQGTESRVEENLDAEQGTESRMEEGIIDPKDWFRSESRATPIRPVCDGASWRGRSGLSLKRRPILLRRIPEIGIKLRKNKYGVLADMGRYFQVMAIKEMIGTTSDFFGGRIWTLKGQPPVVCMERVPQYAGFFLFTKKKGGAIQAQNRELRESLGVEFKCLESEISPVKEDVSALKQRLAAVETGHSKTRVFQEENNNSSRPVAKVPTFDRQSSWTSFKTQFNYVAQANGGNVRDKASFLAAALRGPVLEVFQMIPENLCLDFDSLVNAL</sequence>
<dbReference type="PANTHER" id="PTHR45823">
    <property type="entry name" value="T-SNARE COILED-COIL HOMOLOGY DOMAIN-CONTAINING PROTEIN"/>
    <property type="match status" value="1"/>
</dbReference>
<feature type="region of interest" description="Disordered" evidence="1">
    <location>
        <begin position="1"/>
        <end position="72"/>
    </location>
</feature>
<evidence type="ECO:0000256" key="1">
    <source>
        <dbReference type="SAM" id="MobiDB-lite"/>
    </source>
</evidence>
<feature type="compositionally biased region" description="Polar residues" evidence="1">
    <location>
        <begin position="36"/>
        <end position="45"/>
    </location>
</feature>
<organism evidence="2 3">
    <name type="scientific">Cordylochernes scorpioides</name>
    <dbReference type="NCBI Taxonomy" id="51811"/>
    <lineage>
        <taxon>Eukaryota</taxon>
        <taxon>Metazoa</taxon>
        <taxon>Ecdysozoa</taxon>
        <taxon>Arthropoda</taxon>
        <taxon>Chelicerata</taxon>
        <taxon>Arachnida</taxon>
        <taxon>Pseudoscorpiones</taxon>
        <taxon>Cheliferoidea</taxon>
        <taxon>Chernetidae</taxon>
        <taxon>Cordylochernes</taxon>
    </lineage>
</organism>
<dbReference type="Proteomes" id="UP001235939">
    <property type="component" value="Chromosome 14"/>
</dbReference>